<keyword evidence="3" id="KW-0808">Transferase</keyword>
<reference evidence="3 4" key="2">
    <citation type="submission" date="2023-06" db="EMBL/GenBank/DDBJ databases">
        <title>Identification and characterization of horizontal gene transfer across gut microbiota members of farm animals based on homology search.</title>
        <authorList>
            <person name="Schwarzerova J."/>
            <person name="Nykrynova M."/>
            <person name="Jureckova K."/>
            <person name="Cejkova D."/>
            <person name="Rychlik I."/>
        </authorList>
    </citation>
    <scope>NUCLEOTIDE SEQUENCE [LARGE SCALE GENOMIC DNA]</scope>
    <source>
        <strain evidence="3 4">ET340</strain>
    </source>
</reference>
<feature type="transmembrane region" description="Helical" evidence="1">
    <location>
        <begin position="85"/>
        <end position="105"/>
    </location>
</feature>
<dbReference type="PANTHER" id="PTHR23028:SF53">
    <property type="entry name" value="ACYL_TRANSF_3 DOMAIN-CONTAINING PROTEIN"/>
    <property type="match status" value="1"/>
</dbReference>
<evidence type="ECO:0000313" key="3">
    <source>
        <dbReference type="EMBL" id="MDM8199884.1"/>
    </source>
</evidence>
<sequence length="383" mass="42786">MNDRYLRPAGADLFRVLAVGMVGAFHFWQQSWVSAPGLDFLMRSGGAWVDGMILLSAFCLYLPYAHAWAQKKAFPGCRGFWQRRAIRILPSYYFAVLASALVWAAGHRPDRDFWLDVGSHLLLIPTLVPQGYVYCRTNGALWTVGVLVLFYLLFPLLARAFYAWPLPVLAGLCAVQELYARCRVLPLQGVDYSMRFNQLPAFFGVIGLGFAAAQAVALLAPRQTKHREAFFALAALTGLGSALWVLRRIAYWQDGPHGQLVWRLPLALCFAVCLLGLCLGPQLPGARLWALFGGLSYNFYIWHQWLAVRIKYDLHIPPWQGDTPPNQLGDTGWMHTYLALVWAVGLTAAVLATYGLEKPAARWLRARLGTGRSRRAESCTTAV</sequence>
<feature type="transmembrane region" description="Helical" evidence="1">
    <location>
        <begin position="40"/>
        <end position="64"/>
    </location>
</feature>
<keyword evidence="1" id="KW-1133">Transmembrane helix</keyword>
<keyword evidence="3" id="KW-0012">Acyltransferase</keyword>
<reference evidence="4" key="1">
    <citation type="submission" date="2023-06" db="EMBL/GenBank/DDBJ databases">
        <title>Identification and characterization of horizontal gene transfer across gut microbiota members of farm animals based on homology search.</title>
        <authorList>
            <person name="Zeman M."/>
            <person name="Kubasova T."/>
            <person name="Jahodarova E."/>
            <person name="Nykrynova M."/>
            <person name="Rychlik I."/>
        </authorList>
    </citation>
    <scope>NUCLEOTIDE SEQUENCE [LARGE SCALE GENOMIC DNA]</scope>
    <source>
        <strain evidence="4">ET340</strain>
    </source>
</reference>
<evidence type="ECO:0000256" key="1">
    <source>
        <dbReference type="SAM" id="Phobius"/>
    </source>
</evidence>
<name>A0ABT7ULY9_9FIRM</name>
<reference evidence="3 4" key="3">
    <citation type="submission" date="2023-06" db="EMBL/GenBank/DDBJ databases">
        <authorList>
            <person name="Zeman M."/>
            <person name="Kubasova T."/>
            <person name="Jahodarova E."/>
            <person name="Nykrynova M."/>
            <person name="Rychlik I."/>
        </authorList>
    </citation>
    <scope>NUCLEOTIDE SEQUENCE [LARGE SCALE GENOMIC DNA]</scope>
    <source>
        <strain evidence="3 4">ET340</strain>
    </source>
</reference>
<feature type="transmembrane region" description="Helical" evidence="1">
    <location>
        <begin position="262"/>
        <end position="281"/>
    </location>
</feature>
<proteinExistence type="predicted"/>
<feature type="transmembrane region" description="Helical" evidence="1">
    <location>
        <begin position="12"/>
        <end position="28"/>
    </location>
</feature>
<dbReference type="EC" id="2.3.-.-" evidence="3"/>
<feature type="transmembrane region" description="Helical" evidence="1">
    <location>
        <begin position="334"/>
        <end position="356"/>
    </location>
</feature>
<dbReference type="Proteomes" id="UP001529380">
    <property type="component" value="Unassembled WGS sequence"/>
</dbReference>
<protein>
    <submittedName>
        <fullName evidence="3">Acyltransferase</fullName>
        <ecNumber evidence="3">2.3.-.-</ecNumber>
    </submittedName>
</protein>
<dbReference type="EMBL" id="JAUDCL010000001">
    <property type="protein sequence ID" value="MDM8199884.1"/>
    <property type="molecule type" value="Genomic_DNA"/>
</dbReference>
<dbReference type="InterPro" id="IPR050879">
    <property type="entry name" value="Acyltransferase_3"/>
</dbReference>
<dbReference type="Pfam" id="PF01757">
    <property type="entry name" value="Acyl_transf_3"/>
    <property type="match status" value="1"/>
</dbReference>
<feature type="transmembrane region" description="Helical" evidence="1">
    <location>
        <begin position="117"/>
        <end position="134"/>
    </location>
</feature>
<keyword evidence="1" id="KW-0472">Membrane</keyword>
<dbReference type="PANTHER" id="PTHR23028">
    <property type="entry name" value="ACETYLTRANSFERASE"/>
    <property type="match status" value="1"/>
</dbReference>
<keyword evidence="4" id="KW-1185">Reference proteome</keyword>
<feature type="transmembrane region" description="Helical" evidence="1">
    <location>
        <begin position="141"/>
        <end position="162"/>
    </location>
</feature>
<evidence type="ECO:0000259" key="2">
    <source>
        <dbReference type="Pfam" id="PF01757"/>
    </source>
</evidence>
<dbReference type="RefSeq" id="WP_289598584.1">
    <property type="nucleotide sequence ID" value="NZ_JAUDCL010000001.1"/>
</dbReference>
<feature type="transmembrane region" description="Helical" evidence="1">
    <location>
        <begin position="229"/>
        <end position="250"/>
    </location>
</feature>
<feature type="transmembrane region" description="Helical" evidence="1">
    <location>
        <begin position="201"/>
        <end position="220"/>
    </location>
</feature>
<dbReference type="InterPro" id="IPR002656">
    <property type="entry name" value="Acyl_transf_3_dom"/>
</dbReference>
<comment type="caution">
    <text evidence="3">The sequence shown here is derived from an EMBL/GenBank/DDBJ whole genome shotgun (WGS) entry which is preliminary data.</text>
</comment>
<gene>
    <name evidence="3" type="ORF">QUW08_00970</name>
</gene>
<organism evidence="3 4">
    <name type="scientific">Allofournierella massiliensis</name>
    <dbReference type="NCBI Taxonomy" id="1650663"/>
    <lineage>
        <taxon>Bacteria</taxon>
        <taxon>Bacillati</taxon>
        <taxon>Bacillota</taxon>
        <taxon>Clostridia</taxon>
        <taxon>Eubacteriales</taxon>
        <taxon>Oscillospiraceae</taxon>
        <taxon>Allofournierella</taxon>
    </lineage>
</organism>
<evidence type="ECO:0000313" key="4">
    <source>
        <dbReference type="Proteomes" id="UP001529380"/>
    </source>
</evidence>
<feature type="domain" description="Acyltransferase 3" evidence="2">
    <location>
        <begin position="11"/>
        <end position="348"/>
    </location>
</feature>
<keyword evidence="1" id="KW-0812">Transmembrane</keyword>
<feature type="transmembrane region" description="Helical" evidence="1">
    <location>
        <begin position="288"/>
        <end position="305"/>
    </location>
</feature>
<dbReference type="GO" id="GO:0016746">
    <property type="term" value="F:acyltransferase activity"/>
    <property type="evidence" value="ECO:0007669"/>
    <property type="project" value="UniProtKB-KW"/>
</dbReference>
<accession>A0ABT7ULY9</accession>